<protein>
    <submittedName>
        <fullName evidence="2">Thioredoxin</fullName>
    </submittedName>
</protein>
<evidence type="ECO:0000313" key="2">
    <source>
        <dbReference type="EMBL" id="PPK49058.1"/>
    </source>
</evidence>
<name>A0A2S6FZY6_9CLOT</name>
<feature type="domain" description="Thioredoxin" evidence="1">
    <location>
        <begin position="8"/>
        <end position="84"/>
    </location>
</feature>
<proteinExistence type="predicted"/>
<dbReference type="EMBL" id="PTIS01000003">
    <property type="protein sequence ID" value="PPK49058.1"/>
    <property type="molecule type" value="Genomic_DNA"/>
</dbReference>
<dbReference type="RefSeq" id="WP_104409464.1">
    <property type="nucleotide sequence ID" value="NZ_PTIS01000003.1"/>
</dbReference>
<dbReference type="OrthoDB" id="411356at2"/>
<dbReference type="CDD" id="cd02947">
    <property type="entry name" value="TRX_family"/>
    <property type="match status" value="1"/>
</dbReference>
<reference evidence="2 3" key="1">
    <citation type="submission" date="2018-02" db="EMBL/GenBank/DDBJ databases">
        <title>Genomic Encyclopedia of Archaeal and Bacterial Type Strains, Phase II (KMG-II): from individual species to whole genera.</title>
        <authorList>
            <person name="Goeker M."/>
        </authorList>
    </citation>
    <scope>NUCLEOTIDE SEQUENCE [LARGE SCALE GENOMIC DNA]</scope>
    <source>
        <strain evidence="2 3">DSM 15099</strain>
    </source>
</reference>
<evidence type="ECO:0000259" key="1">
    <source>
        <dbReference type="Pfam" id="PF00085"/>
    </source>
</evidence>
<dbReference type="STRING" id="37659.GCA_000703125_02112"/>
<dbReference type="SUPFAM" id="SSF52833">
    <property type="entry name" value="Thioredoxin-like"/>
    <property type="match status" value="1"/>
</dbReference>
<dbReference type="AlphaFoldDB" id="A0A2S6FZY6"/>
<dbReference type="Proteomes" id="UP000239863">
    <property type="component" value="Unassembled WGS sequence"/>
</dbReference>
<gene>
    <name evidence="2" type="ORF">BD821_103188</name>
</gene>
<evidence type="ECO:0000313" key="3">
    <source>
        <dbReference type="Proteomes" id="UP000239863"/>
    </source>
</evidence>
<dbReference type="Pfam" id="PF00085">
    <property type="entry name" value="Thioredoxin"/>
    <property type="match status" value="1"/>
</dbReference>
<dbReference type="InterPro" id="IPR013766">
    <property type="entry name" value="Thioredoxin_domain"/>
</dbReference>
<accession>A0A2S6FZY6</accession>
<dbReference type="Gene3D" id="3.40.30.10">
    <property type="entry name" value="Glutaredoxin"/>
    <property type="match status" value="1"/>
</dbReference>
<sequence length="107" mass="12480">MIKLNSLEEIEEFIKNNDFSFLYFGDETCGVCMALLPKISKVLKEYPNIKAAYIEIDDVKLAMERYSIFTIPVVLLYVEGKETIREARFISVNDVEEKIKRISTIYK</sequence>
<organism evidence="2 3">
    <name type="scientific">Clostridium algidicarnis DSM 15099</name>
    <dbReference type="NCBI Taxonomy" id="1121295"/>
    <lineage>
        <taxon>Bacteria</taxon>
        <taxon>Bacillati</taxon>
        <taxon>Bacillota</taxon>
        <taxon>Clostridia</taxon>
        <taxon>Eubacteriales</taxon>
        <taxon>Clostridiaceae</taxon>
        <taxon>Clostridium</taxon>
    </lineage>
</organism>
<dbReference type="InterPro" id="IPR036249">
    <property type="entry name" value="Thioredoxin-like_sf"/>
</dbReference>
<comment type="caution">
    <text evidence="2">The sequence shown here is derived from an EMBL/GenBank/DDBJ whole genome shotgun (WGS) entry which is preliminary data.</text>
</comment>